<dbReference type="InterPro" id="IPR036291">
    <property type="entry name" value="NAD(P)-bd_dom_sf"/>
</dbReference>
<organism evidence="2 3">
    <name type="scientific">Kibdelosporangium lantanae</name>
    <dbReference type="NCBI Taxonomy" id="1497396"/>
    <lineage>
        <taxon>Bacteria</taxon>
        <taxon>Bacillati</taxon>
        <taxon>Actinomycetota</taxon>
        <taxon>Actinomycetes</taxon>
        <taxon>Pseudonocardiales</taxon>
        <taxon>Pseudonocardiaceae</taxon>
        <taxon>Kibdelosporangium</taxon>
    </lineage>
</organism>
<evidence type="ECO:0000259" key="1">
    <source>
        <dbReference type="Pfam" id="PF01370"/>
    </source>
</evidence>
<reference evidence="3" key="1">
    <citation type="journal article" date="2019" name="Int. J. Syst. Evol. Microbiol.">
        <title>The Global Catalogue of Microorganisms (GCM) 10K type strain sequencing project: providing services to taxonomists for standard genome sequencing and annotation.</title>
        <authorList>
            <consortium name="The Broad Institute Genomics Platform"/>
            <consortium name="The Broad Institute Genome Sequencing Center for Infectious Disease"/>
            <person name="Wu L."/>
            <person name="Ma J."/>
        </authorList>
    </citation>
    <scope>NUCLEOTIDE SEQUENCE [LARGE SCALE GENOMIC DNA]</scope>
    <source>
        <strain evidence="3">JCM 31486</strain>
    </source>
</reference>
<comment type="caution">
    <text evidence="2">The sequence shown here is derived from an EMBL/GenBank/DDBJ whole genome shotgun (WGS) entry which is preliminary data.</text>
</comment>
<evidence type="ECO:0000313" key="2">
    <source>
        <dbReference type="EMBL" id="MFD1045690.1"/>
    </source>
</evidence>
<evidence type="ECO:0000313" key="3">
    <source>
        <dbReference type="Proteomes" id="UP001597045"/>
    </source>
</evidence>
<protein>
    <submittedName>
        <fullName evidence="2">NAD-dependent epimerase/dehydratase family protein</fullName>
    </submittedName>
</protein>
<keyword evidence="3" id="KW-1185">Reference proteome</keyword>
<dbReference type="EMBL" id="JBHTIS010000382">
    <property type="protein sequence ID" value="MFD1045690.1"/>
    <property type="molecule type" value="Genomic_DNA"/>
</dbReference>
<feature type="non-terminal residue" evidence="2">
    <location>
        <position position="45"/>
    </location>
</feature>
<feature type="domain" description="NAD-dependent epimerase/dehydratase" evidence="1">
    <location>
        <begin position="4"/>
        <end position="37"/>
    </location>
</feature>
<proteinExistence type="predicted"/>
<dbReference type="Proteomes" id="UP001597045">
    <property type="component" value="Unassembled WGS sequence"/>
</dbReference>
<dbReference type="InterPro" id="IPR001509">
    <property type="entry name" value="Epimerase_deHydtase"/>
</dbReference>
<accession>A0ABW3M4T3</accession>
<gene>
    <name evidence="2" type="ORF">ACFQ1S_08990</name>
</gene>
<sequence>MTHVVVLGGTGHIGGYLVPRLVASGADVTVLTRGKASPYRPDGAW</sequence>
<dbReference type="Gene3D" id="3.40.50.720">
    <property type="entry name" value="NAD(P)-binding Rossmann-like Domain"/>
    <property type="match status" value="1"/>
</dbReference>
<dbReference type="SUPFAM" id="SSF51735">
    <property type="entry name" value="NAD(P)-binding Rossmann-fold domains"/>
    <property type="match status" value="1"/>
</dbReference>
<name>A0ABW3M4T3_9PSEU</name>
<dbReference type="Pfam" id="PF01370">
    <property type="entry name" value="Epimerase"/>
    <property type="match status" value="1"/>
</dbReference>